<dbReference type="EMBL" id="DXFT01000166">
    <property type="protein sequence ID" value="HIX04149.1"/>
    <property type="molecule type" value="Genomic_DNA"/>
</dbReference>
<gene>
    <name evidence="1" type="ORF">H9863_08580</name>
</gene>
<comment type="caution">
    <text evidence="1">The sequence shown here is derived from an EMBL/GenBank/DDBJ whole genome shotgun (WGS) entry which is preliminary data.</text>
</comment>
<organism evidence="1 2">
    <name type="scientific">Candidatus Odoribacter faecigallinarum</name>
    <dbReference type="NCBI Taxonomy" id="2838706"/>
    <lineage>
        <taxon>Bacteria</taxon>
        <taxon>Pseudomonadati</taxon>
        <taxon>Bacteroidota</taxon>
        <taxon>Bacteroidia</taxon>
        <taxon>Bacteroidales</taxon>
        <taxon>Odoribacteraceae</taxon>
        <taxon>Odoribacter</taxon>
    </lineage>
</organism>
<dbReference type="AlphaFoldDB" id="A0A9D2AC09"/>
<dbReference type="GO" id="GO:0003677">
    <property type="term" value="F:DNA binding"/>
    <property type="evidence" value="ECO:0007669"/>
    <property type="project" value="UniProtKB-KW"/>
</dbReference>
<sequence length="81" mass="8944">MTATITFNELRKIKDMLPSGSMQRIATELNLDVETVRNYFGGDDYDEGKAAGLHIEQGPDGGIVKLDDTTILEKAKEILQC</sequence>
<protein>
    <submittedName>
        <fullName evidence="1">DNA-binding protein</fullName>
    </submittedName>
</protein>
<dbReference type="Proteomes" id="UP000824202">
    <property type="component" value="Unassembled WGS sequence"/>
</dbReference>
<name>A0A9D2AC09_9BACT</name>
<accession>A0A9D2AC09</accession>
<evidence type="ECO:0000313" key="1">
    <source>
        <dbReference type="EMBL" id="HIX04149.1"/>
    </source>
</evidence>
<keyword evidence="1" id="KW-0238">DNA-binding</keyword>
<proteinExistence type="predicted"/>
<reference evidence="1" key="1">
    <citation type="journal article" date="2021" name="PeerJ">
        <title>Extensive microbial diversity within the chicken gut microbiome revealed by metagenomics and culture.</title>
        <authorList>
            <person name="Gilroy R."/>
            <person name="Ravi A."/>
            <person name="Getino M."/>
            <person name="Pursley I."/>
            <person name="Horton D.L."/>
            <person name="Alikhan N.F."/>
            <person name="Baker D."/>
            <person name="Gharbi K."/>
            <person name="Hall N."/>
            <person name="Watson M."/>
            <person name="Adriaenssens E.M."/>
            <person name="Foster-Nyarko E."/>
            <person name="Jarju S."/>
            <person name="Secka A."/>
            <person name="Antonio M."/>
            <person name="Oren A."/>
            <person name="Chaudhuri R.R."/>
            <person name="La Ragione R."/>
            <person name="Hildebrand F."/>
            <person name="Pallen M.J."/>
        </authorList>
    </citation>
    <scope>NUCLEOTIDE SEQUENCE</scope>
    <source>
        <strain evidence="1">23274</strain>
    </source>
</reference>
<reference evidence="1" key="2">
    <citation type="submission" date="2021-04" db="EMBL/GenBank/DDBJ databases">
        <authorList>
            <person name="Gilroy R."/>
        </authorList>
    </citation>
    <scope>NUCLEOTIDE SEQUENCE</scope>
    <source>
        <strain evidence="1">23274</strain>
    </source>
</reference>
<evidence type="ECO:0000313" key="2">
    <source>
        <dbReference type="Proteomes" id="UP000824202"/>
    </source>
</evidence>